<dbReference type="PROSITE" id="PS00542">
    <property type="entry name" value="COMPLEX1_30K"/>
    <property type="match status" value="1"/>
</dbReference>
<comment type="similarity">
    <text evidence="1 3 4">Belongs to the complex I 30 kDa subunit family.</text>
</comment>
<reference evidence="7" key="1">
    <citation type="journal article" date="2014" name="Int. J. Syst. Evol. Microbiol.">
        <title>Complete genome sequence of Corynebacterium casei LMG S-19264T (=DSM 44701T), isolated from a smear-ripened cheese.</title>
        <authorList>
            <consortium name="US DOE Joint Genome Institute (JGI-PGF)"/>
            <person name="Walter F."/>
            <person name="Albersmeier A."/>
            <person name="Kalinowski J."/>
            <person name="Ruckert C."/>
        </authorList>
    </citation>
    <scope>NUCLEOTIDE SEQUENCE</scope>
    <source>
        <strain evidence="7">CGMCC 1.12997</strain>
    </source>
</reference>
<dbReference type="InterPro" id="IPR001268">
    <property type="entry name" value="NADH_UbQ_OxRdtase_30kDa_su"/>
</dbReference>
<dbReference type="InterPro" id="IPR010218">
    <property type="entry name" value="NADH_DH_suC"/>
</dbReference>
<keyword evidence="3" id="KW-1003">Cell membrane</keyword>
<dbReference type="AlphaFoldDB" id="A0A917M403"/>
<protein>
    <recommendedName>
        <fullName evidence="3">NADH-quinone oxidoreductase subunit C</fullName>
        <ecNumber evidence="3">7.1.1.-</ecNumber>
    </recommendedName>
    <alternativeName>
        <fullName evidence="3">NADH dehydrogenase I subunit C</fullName>
    </alternativeName>
    <alternativeName>
        <fullName evidence="3">NDH-1 subunit C</fullName>
    </alternativeName>
</protein>
<name>A0A917M403_9BACT</name>
<dbReference type="SUPFAM" id="SSF143243">
    <property type="entry name" value="Nqo5-like"/>
    <property type="match status" value="1"/>
</dbReference>
<comment type="function">
    <text evidence="3">NDH-1 shuttles electrons from NADH, via FMN and iron-sulfur (Fe-S) centers, to quinones in the respiratory chain. The immediate electron acceptor for the enzyme in this species is believed to be ubiquinone. Couples the redox reaction to proton translocation (for every two electrons transferred, four hydrogen ions are translocated across the cytoplasmic membrane), and thus conserves the redox energy in a proton gradient.</text>
</comment>
<keyword evidence="3 4" id="KW-0520">NAD</keyword>
<dbReference type="GO" id="GO:0008137">
    <property type="term" value="F:NADH dehydrogenase (ubiquinone) activity"/>
    <property type="evidence" value="ECO:0007669"/>
    <property type="project" value="InterPro"/>
</dbReference>
<evidence type="ECO:0000313" key="8">
    <source>
        <dbReference type="Proteomes" id="UP000647241"/>
    </source>
</evidence>
<evidence type="ECO:0000256" key="3">
    <source>
        <dbReference type="HAMAP-Rule" id="MF_01357"/>
    </source>
</evidence>
<dbReference type="HAMAP" id="MF_01357">
    <property type="entry name" value="NDH1_NuoC"/>
    <property type="match status" value="1"/>
</dbReference>
<keyword evidence="3 5" id="KW-0874">Quinone</keyword>
<dbReference type="PANTHER" id="PTHR10884">
    <property type="entry name" value="NADH DEHYDROGENASE UBIQUINONE IRON-SULFUR PROTEIN 3"/>
    <property type="match status" value="1"/>
</dbReference>
<keyword evidence="3" id="KW-0472">Membrane</keyword>
<keyword evidence="3 4" id="KW-1278">Translocase</keyword>
<dbReference type="Proteomes" id="UP000647241">
    <property type="component" value="Unassembled WGS sequence"/>
</dbReference>
<dbReference type="PANTHER" id="PTHR10884:SF14">
    <property type="entry name" value="NADH DEHYDROGENASE [UBIQUINONE] IRON-SULFUR PROTEIN 3, MITOCHONDRIAL"/>
    <property type="match status" value="1"/>
</dbReference>
<dbReference type="GO" id="GO:0005886">
    <property type="term" value="C:plasma membrane"/>
    <property type="evidence" value="ECO:0007669"/>
    <property type="project" value="UniProtKB-SubCell"/>
</dbReference>
<dbReference type="NCBIfam" id="TIGR01961">
    <property type="entry name" value="NuoC_fam"/>
    <property type="match status" value="1"/>
</dbReference>
<evidence type="ECO:0000256" key="5">
    <source>
        <dbReference type="RuleBase" id="RU003582"/>
    </source>
</evidence>
<dbReference type="EC" id="7.1.1.-" evidence="3"/>
<dbReference type="InterPro" id="IPR037232">
    <property type="entry name" value="NADH_quin_OxRdtase_su_C/D-like"/>
</dbReference>
<evidence type="ECO:0000259" key="6">
    <source>
        <dbReference type="Pfam" id="PF00329"/>
    </source>
</evidence>
<keyword evidence="8" id="KW-1185">Reference proteome</keyword>
<dbReference type="RefSeq" id="WP_188553811.1">
    <property type="nucleotide sequence ID" value="NZ_BMGT01000002.1"/>
</dbReference>
<organism evidence="7 8">
    <name type="scientific">Edaphobacter dinghuensis</name>
    <dbReference type="NCBI Taxonomy" id="1560005"/>
    <lineage>
        <taxon>Bacteria</taxon>
        <taxon>Pseudomonadati</taxon>
        <taxon>Acidobacteriota</taxon>
        <taxon>Terriglobia</taxon>
        <taxon>Terriglobales</taxon>
        <taxon>Acidobacteriaceae</taxon>
        <taxon>Edaphobacter</taxon>
    </lineage>
</organism>
<evidence type="ECO:0000256" key="1">
    <source>
        <dbReference type="ARBA" id="ARBA00007569"/>
    </source>
</evidence>
<comment type="subcellular location">
    <subcellularLocation>
        <location evidence="3">Cell membrane</location>
        <topology evidence="3">Peripheral membrane protein</topology>
        <orientation evidence="3">Cytoplasmic side</orientation>
    </subcellularLocation>
</comment>
<evidence type="ECO:0000256" key="2">
    <source>
        <dbReference type="ARBA" id="ARBA00022448"/>
    </source>
</evidence>
<dbReference type="GO" id="GO:0048038">
    <property type="term" value="F:quinone binding"/>
    <property type="evidence" value="ECO:0007669"/>
    <property type="project" value="UniProtKB-KW"/>
</dbReference>
<dbReference type="GO" id="GO:0050136">
    <property type="term" value="F:NADH dehydrogenase (quinone) (non-electrogenic) activity"/>
    <property type="evidence" value="ECO:0007669"/>
    <property type="project" value="UniProtKB-UniRule"/>
</dbReference>
<keyword evidence="3" id="KW-0830">Ubiquinone</keyword>
<proteinExistence type="inferred from homology"/>
<sequence length="160" mass="18019">MDAALTGTQAVFEAHAHNAAVKALSSLATDAKFDRAELTITVARENIIAACKAVQQAGYNFLEDVTAVDWYPSEPRFQITYHILSHSLKARVRLAVRLNEGDAVIDSIVGVWPSANFYEREVFDLFGVRFSGHPNLRRIMMPEDWQGHPLRKDYPVEGYR</sequence>
<accession>A0A917M403</accession>
<dbReference type="Pfam" id="PF00329">
    <property type="entry name" value="Complex1_30kDa"/>
    <property type="match status" value="1"/>
</dbReference>
<evidence type="ECO:0000313" key="7">
    <source>
        <dbReference type="EMBL" id="GGG75584.1"/>
    </source>
</evidence>
<evidence type="ECO:0000256" key="4">
    <source>
        <dbReference type="RuleBase" id="RU003456"/>
    </source>
</evidence>
<reference evidence="7" key="2">
    <citation type="submission" date="2020-09" db="EMBL/GenBank/DDBJ databases">
        <authorList>
            <person name="Sun Q."/>
            <person name="Zhou Y."/>
        </authorList>
    </citation>
    <scope>NUCLEOTIDE SEQUENCE</scope>
    <source>
        <strain evidence="7">CGMCC 1.12997</strain>
    </source>
</reference>
<dbReference type="InterPro" id="IPR020396">
    <property type="entry name" value="NADH_UbQ_OxRdtase_CS"/>
</dbReference>
<keyword evidence="2 3" id="KW-0813">Transport</keyword>
<gene>
    <name evidence="3 7" type="primary">nuoC</name>
    <name evidence="7" type="ORF">GCM10011585_17980</name>
</gene>
<feature type="domain" description="NADH:ubiquinone oxidoreductase 30kDa subunit" evidence="6">
    <location>
        <begin position="40"/>
        <end position="159"/>
    </location>
</feature>
<comment type="subunit">
    <text evidence="3">NDH-1 is composed of 14 different subunits. Subunits NuoB, C, D, E, F, and G constitute the peripheral sector of the complex.</text>
</comment>
<dbReference type="Gene3D" id="3.30.460.80">
    <property type="entry name" value="NADH:ubiquinone oxidoreductase, 30kDa subunit"/>
    <property type="match status" value="1"/>
</dbReference>
<comment type="catalytic activity">
    <reaction evidence="3 5">
        <text>a quinone + NADH + 5 H(+)(in) = a quinol + NAD(+) + 4 H(+)(out)</text>
        <dbReference type="Rhea" id="RHEA:57888"/>
        <dbReference type="ChEBI" id="CHEBI:15378"/>
        <dbReference type="ChEBI" id="CHEBI:24646"/>
        <dbReference type="ChEBI" id="CHEBI:57540"/>
        <dbReference type="ChEBI" id="CHEBI:57945"/>
        <dbReference type="ChEBI" id="CHEBI:132124"/>
    </reaction>
</comment>
<dbReference type="EMBL" id="BMGT01000002">
    <property type="protein sequence ID" value="GGG75584.1"/>
    <property type="molecule type" value="Genomic_DNA"/>
</dbReference>
<comment type="caution">
    <text evidence="7">The sequence shown here is derived from an EMBL/GenBank/DDBJ whole genome shotgun (WGS) entry which is preliminary data.</text>
</comment>